<gene>
    <name evidence="1" type="ORF">GCM10007962_07240</name>
</gene>
<dbReference type="AlphaFoldDB" id="A0A8J3BHP1"/>
<dbReference type="Proteomes" id="UP000612329">
    <property type="component" value="Unassembled WGS sequence"/>
</dbReference>
<proteinExistence type="predicted"/>
<keyword evidence="2" id="KW-1185">Reference proteome</keyword>
<accession>A0A8J3BHP1</accession>
<dbReference type="EMBL" id="BMNR01000002">
    <property type="protein sequence ID" value="GGK15521.1"/>
    <property type="molecule type" value="Genomic_DNA"/>
</dbReference>
<sequence length="390" mass="44629">MKQIKEIKLFVSCPSDIVDELDSVKLVVEDINKTMGEQNSYVLKLLNWKTDTYTQIGSDAQEVINNQIESQYDILVGLVWLKLGTPTKRDKSGTVEEINRALKNNEKEQLIYFKTAPPTDITKINPEELKKINQFKNELGDKGVLYHEFSSTTKFESLFRIQLTKLIYDKLSNKDITKNADSRGLSEIVEDKYSHITNLIAEVENFDERIIELDIFNSVEVAESHLNLVTTSLNSMSESMNDWTIKMESRSKEMNVVNNIKDQRLKLSKQKIIINLLASELLDFNNRIKNELPIFSENFRKVGSSYSNVLLIAKSFNTNEVEGIKESAKSLLISSENSLESLATLLKTIMELPPLNFKFNKAKRETEITIKDLTLETMEGIKLLNEALKD</sequence>
<protein>
    <recommendedName>
        <fullName evidence="3">DUF4062 domain-containing protein</fullName>
    </recommendedName>
</protein>
<evidence type="ECO:0008006" key="3">
    <source>
        <dbReference type="Google" id="ProtNLM"/>
    </source>
</evidence>
<comment type="caution">
    <text evidence="1">The sequence shown here is derived from an EMBL/GenBank/DDBJ whole genome shotgun (WGS) entry which is preliminary data.</text>
</comment>
<organism evidence="1 2">
    <name type="scientific">Yeosuana aromativorans</name>
    <dbReference type="NCBI Taxonomy" id="288019"/>
    <lineage>
        <taxon>Bacteria</taxon>
        <taxon>Pseudomonadati</taxon>
        <taxon>Bacteroidota</taxon>
        <taxon>Flavobacteriia</taxon>
        <taxon>Flavobacteriales</taxon>
        <taxon>Flavobacteriaceae</taxon>
        <taxon>Yeosuana</taxon>
    </lineage>
</organism>
<evidence type="ECO:0000313" key="1">
    <source>
        <dbReference type="EMBL" id="GGK15521.1"/>
    </source>
</evidence>
<evidence type="ECO:0000313" key="2">
    <source>
        <dbReference type="Proteomes" id="UP000612329"/>
    </source>
</evidence>
<name>A0A8J3BHP1_9FLAO</name>
<reference evidence="1" key="2">
    <citation type="submission" date="2020-09" db="EMBL/GenBank/DDBJ databases">
        <authorList>
            <person name="Sun Q."/>
            <person name="Ohkuma M."/>
        </authorList>
    </citation>
    <scope>NUCLEOTIDE SEQUENCE</scope>
    <source>
        <strain evidence="1">JCM 12862</strain>
    </source>
</reference>
<dbReference type="RefSeq" id="WP_188650137.1">
    <property type="nucleotide sequence ID" value="NZ_BMNR01000002.1"/>
</dbReference>
<reference evidence="1" key="1">
    <citation type="journal article" date="2014" name="Int. J. Syst. Evol. Microbiol.">
        <title>Complete genome sequence of Corynebacterium casei LMG S-19264T (=DSM 44701T), isolated from a smear-ripened cheese.</title>
        <authorList>
            <consortium name="US DOE Joint Genome Institute (JGI-PGF)"/>
            <person name="Walter F."/>
            <person name="Albersmeier A."/>
            <person name="Kalinowski J."/>
            <person name="Ruckert C."/>
        </authorList>
    </citation>
    <scope>NUCLEOTIDE SEQUENCE</scope>
    <source>
        <strain evidence="1">JCM 12862</strain>
    </source>
</reference>